<dbReference type="PATRIC" id="fig|1240678.4.peg.3802"/>
<dbReference type="EMBL" id="JRKI01000026">
    <property type="protein sequence ID" value="KIZ16885.1"/>
    <property type="molecule type" value="Genomic_DNA"/>
</dbReference>
<feature type="compositionally biased region" description="Basic and acidic residues" evidence="1">
    <location>
        <begin position="1"/>
        <end position="19"/>
    </location>
</feature>
<feature type="region of interest" description="Disordered" evidence="1">
    <location>
        <begin position="1"/>
        <end position="58"/>
    </location>
</feature>
<organism evidence="2 3">
    <name type="scientific">Streptomyces natalensis ATCC 27448</name>
    <dbReference type="NCBI Taxonomy" id="1240678"/>
    <lineage>
        <taxon>Bacteria</taxon>
        <taxon>Bacillati</taxon>
        <taxon>Actinomycetota</taxon>
        <taxon>Actinomycetes</taxon>
        <taxon>Kitasatosporales</taxon>
        <taxon>Streptomycetaceae</taxon>
        <taxon>Streptomyces</taxon>
    </lineage>
</organism>
<dbReference type="AlphaFoldDB" id="A0A0D7CM01"/>
<evidence type="ECO:0000256" key="1">
    <source>
        <dbReference type="SAM" id="MobiDB-lite"/>
    </source>
</evidence>
<comment type="caution">
    <text evidence="2">The sequence shown here is derived from an EMBL/GenBank/DDBJ whole genome shotgun (WGS) entry which is preliminary data.</text>
</comment>
<name>A0A0D7CM01_9ACTN</name>
<evidence type="ECO:0000313" key="3">
    <source>
        <dbReference type="Proteomes" id="UP000032458"/>
    </source>
</evidence>
<dbReference type="RefSeq" id="WP_030064878.1">
    <property type="nucleotide sequence ID" value="NZ_JRKI01000026.1"/>
</dbReference>
<accession>A0A0D7CM01</accession>
<feature type="region of interest" description="Disordered" evidence="1">
    <location>
        <begin position="107"/>
        <end position="128"/>
    </location>
</feature>
<keyword evidence="3" id="KW-1185">Reference proteome</keyword>
<sequence>MTHRQEPATGTEYKDREGAENALSGPLGAPCSENGAQGVEAPERAAGGRTGDPDHVAPAHVALARIEAEHAKAERDTAASRSDEATIAHSGIAAGLHIAAEILRRALDECHPSPGESAPPDPSAGGAR</sequence>
<evidence type="ECO:0000313" key="2">
    <source>
        <dbReference type="EMBL" id="KIZ16885.1"/>
    </source>
</evidence>
<dbReference type="Proteomes" id="UP000032458">
    <property type="component" value="Unassembled WGS sequence"/>
</dbReference>
<protein>
    <submittedName>
        <fullName evidence="2">Uncharacterized protein</fullName>
    </submittedName>
</protein>
<proteinExistence type="predicted"/>
<gene>
    <name evidence="2" type="ORF">SNA_18060</name>
</gene>
<reference evidence="2 3" key="1">
    <citation type="submission" date="2014-09" db="EMBL/GenBank/DDBJ databases">
        <title>Draft genome sequence of Streptomyces natalensis ATCC 27448, producer of the antifungal pimaricin.</title>
        <authorList>
            <person name="Mendes M.V."/>
            <person name="Beites T."/>
            <person name="Pires S."/>
            <person name="Santos C.L."/>
            <person name="Moradas-Ferreira P."/>
        </authorList>
    </citation>
    <scope>NUCLEOTIDE SEQUENCE [LARGE SCALE GENOMIC DNA]</scope>
    <source>
        <strain evidence="2 3">ATCC 27448</strain>
    </source>
</reference>